<gene>
    <name evidence="2" type="ORF">BTJ39_21315</name>
</gene>
<dbReference type="InterPro" id="IPR013619">
    <property type="entry name" value="DUF1737"/>
</dbReference>
<feature type="domain" description="DUF1737" evidence="1">
    <location>
        <begin position="5"/>
        <end position="54"/>
    </location>
</feature>
<accession>A0A1S8YCG8</accession>
<keyword evidence="3" id="KW-1185">Reference proteome</keyword>
<proteinExistence type="predicted"/>
<evidence type="ECO:0000259" key="1">
    <source>
        <dbReference type="Pfam" id="PF08410"/>
    </source>
</evidence>
<dbReference type="OrthoDB" id="6884220at2"/>
<reference evidence="2 3" key="1">
    <citation type="submission" date="2016-12" db="EMBL/GenBank/DDBJ databases">
        <title>Izhakiella australiana sp. nov. of genus Izhakiella isolated from Australian desert.</title>
        <authorList>
            <person name="Ji M."/>
        </authorList>
    </citation>
    <scope>NUCLEOTIDE SEQUENCE [LARGE SCALE GENOMIC DNA]</scope>
    <source>
        <strain evidence="2 3">D4N98</strain>
    </source>
</reference>
<dbReference type="RefSeq" id="WP_078004740.1">
    <property type="nucleotide sequence ID" value="NZ_MRUL01000024.1"/>
</dbReference>
<evidence type="ECO:0000313" key="3">
    <source>
        <dbReference type="Proteomes" id="UP000190667"/>
    </source>
</evidence>
<dbReference type="Proteomes" id="UP000190667">
    <property type="component" value="Unassembled WGS sequence"/>
</dbReference>
<name>A0A1S8YCG8_9GAMM</name>
<comment type="caution">
    <text evidence="2">The sequence shown here is derived from an EMBL/GenBank/DDBJ whole genome shotgun (WGS) entry which is preliminary data.</text>
</comment>
<dbReference type="EMBL" id="MRUL01000024">
    <property type="protein sequence ID" value="OON36512.1"/>
    <property type="molecule type" value="Genomic_DNA"/>
</dbReference>
<protein>
    <recommendedName>
        <fullName evidence="1">DUF1737 domain-containing protein</fullName>
    </recommendedName>
</protein>
<organism evidence="2 3">
    <name type="scientific">Izhakiella australiensis</name>
    <dbReference type="NCBI Taxonomy" id="1926881"/>
    <lineage>
        <taxon>Bacteria</taxon>
        <taxon>Pseudomonadati</taxon>
        <taxon>Pseudomonadota</taxon>
        <taxon>Gammaproteobacteria</taxon>
        <taxon>Enterobacterales</taxon>
        <taxon>Erwiniaceae</taxon>
        <taxon>Izhakiella</taxon>
    </lineage>
</organism>
<dbReference type="Pfam" id="PF08410">
    <property type="entry name" value="DUF1737"/>
    <property type="match status" value="1"/>
</dbReference>
<sequence length="146" mass="14638">MSFTDYATVVADSGSDLQTQMAQRIKDGWQPFGQPLLVTPNLSRSFQIMQVVVKGTGGGDGGSASVDTLEGATDTGKALMKAADSAAGRTAIGAGTSNLKVGTAATDAKAGNYAPKSTDISDATDIGKKILVAADAAAVKTLLGIS</sequence>
<dbReference type="AlphaFoldDB" id="A0A1S8YCG8"/>
<dbReference type="STRING" id="1926881.BTJ39_21315"/>
<evidence type="ECO:0000313" key="2">
    <source>
        <dbReference type="EMBL" id="OON36512.1"/>
    </source>
</evidence>